<dbReference type="SMART" id="SM00849">
    <property type="entry name" value="Lactamase_B"/>
    <property type="match status" value="1"/>
</dbReference>
<dbReference type="AlphaFoldDB" id="M8EAQ5"/>
<name>M8EAQ5_9BACL</name>
<gene>
    <name evidence="5" type="ORF">I532_12949</name>
</gene>
<evidence type="ECO:0000259" key="4">
    <source>
        <dbReference type="SMART" id="SM00849"/>
    </source>
</evidence>
<dbReference type="GeneID" id="89497362"/>
<protein>
    <recommendedName>
        <fullName evidence="4">Metallo-beta-lactamase domain-containing protein</fullName>
    </recommendedName>
</protein>
<dbReference type="InterPro" id="IPR036866">
    <property type="entry name" value="RibonucZ/Hydroxyglut_hydro"/>
</dbReference>
<evidence type="ECO:0000313" key="5">
    <source>
        <dbReference type="EMBL" id="EMT52565.1"/>
    </source>
</evidence>
<proteinExistence type="predicted"/>
<comment type="catalytic activity">
    <reaction evidence="1">
        <text>3',5'-cyclic CMP + H2O = CMP + H(+)</text>
        <dbReference type="Rhea" id="RHEA:72675"/>
        <dbReference type="ChEBI" id="CHEBI:15377"/>
        <dbReference type="ChEBI" id="CHEBI:15378"/>
        <dbReference type="ChEBI" id="CHEBI:58003"/>
        <dbReference type="ChEBI" id="CHEBI:60377"/>
    </reaction>
    <physiologicalReaction direction="left-to-right" evidence="1">
        <dbReference type="Rhea" id="RHEA:72676"/>
    </physiologicalReaction>
</comment>
<sequence length="247" mass="26896">MSKQTGVNMLHLHENSVGGSTALHPTLIWDDEAAVLIDTGMPGSWERIRTAMLEAGVSPAILKAVILTHQDFDHIGSVPEIIAEAEQAKVYAHKLDQPYIEGTLPLIKTSPEAMAPLLEMLPEEERQKAIDFFGNPPKAKVDHTLDDGDELPYGGGIRVIHTPGHTDGHISLYLVQSKTLVAGDALICVNGTLQGPVARTTLDMEEARRSLAKLLDYEIESVICYHGGRSDQNVKGQLEQLAQRDPA</sequence>
<organism evidence="5 6">
    <name type="scientific">Brevibacillus borstelensis AK1</name>
    <dbReference type="NCBI Taxonomy" id="1300222"/>
    <lineage>
        <taxon>Bacteria</taxon>
        <taxon>Bacillati</taxon>
        <taxon>Bacillota</taxon>
        <taxon>Bacilli</taxon>
        <taxon>Bacillales</taxon>
        <taxon>Paenibacillaceae</taxon>
        <taxon>Brevibacillus</taxon>
    </lineage>
</organism>
<feature type="domain" description="Metallo-beta-lactamase" evidence="4">
    <location>
        <begin position="22"/>
        <end position="226"/>
    </location>
</feature>
<comment type="caution">
    <text evidence="5">The sequence shown here is derived from an EMBL/GenBank/DDBJ whole genome shotgun (WGS) entry which is preliminary data.</text>
</comment>
<evidence type="ECO:0000256" key="1">
    <source>
        <dbReference type="ARBA" id="ARBA00034221"/>
    </source>
</evidence>
<dbReference type="Proteomes" id="UP000012081">
    <property type="component" value="Unassembled WGS sequence"/>
</dbReference>
<dbReference type="RefSeq" id="WP_003388706.1">
    <property type="nucleotide sequence ID" value="NZ_APBN01000004.1"/>
</dbReference>
<dbReference type="Gene3D" id="3.60.15.10">
    <property type="entry name" value="Ribonuclease Z/Hydroxyacylglutathione hydrolase-like"/>
    <property type="match status" value="1"/>
</dbReference>
<dbReference type="STRING" id="1300222.I532_12949"/>
<evidence type="ECO:0000256" key="2">
    <source>
        <dbReference type="ARBA" id="ARBA00034301"/>
    </source>
</evidence>
<dbReference type="SUPFAM" id="SSF56281">
    <property type="entry name" value="Metallo-hydrolase/oxidoreductase"/>
    <property type="match status" value="1"/>
</dbReference>
<evidence type="ECO:0000313" key="6">
    <source>
        <dbReference type="Proteomes" id="UP000012081"/>
    </source>
</evidence>
<dbReference type="InterPro" id="IPR001279">
    <property type="entry name" value="Metallo-B-lactamas"/>
</dbReference>
<evidence type="ECO:0000256" key="3">
    <source>
        <dbReference type="ARBA" id="ARBA00048505"/>
    </source>
</evidence>
<comment type="function">
    <text evidence="2">Counteracts the endogenous Pycsar antiviral defense system. Phosphodiesterase that enables metal-dependent hydrolysis of host cyclic nucleotide Pycsar defense signals such as cCMP and cUMP.</text>
</comment>
<dbReference type="PANTHER" id="PTHR42951">
    <property type="entry name" value="METALLO-BETA-LACTAMASE DOMAIN-CONTAINING"/>
    <property type="match status" value="1"/>
</dbReference>
<dbReference type="Pfam" id="PF00753">
    <property type="entry name" value="Lactamase_B"/>
    <property type="match status" value="1"/>
</dbReference>
<dbReference type="PANTHER" id="PTHR42951:SF15">
    <property type="entry name" value="METALLO-BETA-LACTAMASE SUPERFAMILY PROTEIN"/>
    <property type="match status" value="1"/>
</dbReference>
<accession>M8EAQ5</accession>
<dbReference type="CDD" id="cd07721">
    <property type="entry name" value="yflN-like_MBL-fold"/>
    <property type="match status" value="1"/>
</dbReference>
<reference evidence="5 6" key="1">
    <citation type="submission" date="2013-03" db="EMBL/GenBank/DDBJ databases">
        <title>Assembly of a new bacterial strain Brevibacillus borstelensis AK1.</title>
        <authorList>
            <person name="Rajan I."/>
            <person name="PoliReddy D."/>
            <person name="Sugumar T."/>
            <person name="Rathinam K."/>
            <person name="Alqarawi S."/>
            <person name="Khalil A.B."/>
            <person name="Sivakumar N."/>
        </authorList>
    </citation>
    <scope>NUCLEOTIDE SEQUENCE [LARGE SCALE GENOMIC DNA]</scope>
    <source>
        <strain evidence="5 6">AK1</strain>
    </source>
</reference>
<comment type="catalytic activity">
    <reaction evidence="3">
        <text>3',5'-cyclic UMP + H2O = UMP + H(+)</text>
        <dbReference type="Rhea" id="RHEA:70575"/>
        <dbReference type="ChEBI" id="CHEBI:15377"/>
        <dbReference type="ChEBI" id="CHEBI:15378"/>
        <dbReference type="ChEBI" id="CHEBI:57865"/>
        <dbReference type="ChEBI" id="CHEBI:184387"/>
    </reaction>
    <physiologicalReaction direction="left-to-right" evidence="3">
        <dbReference type="Rhea" id="RHEA:70576"/>
    </physiologicalReaction>
</comment>
<keyword evidence="6" id="KW-1185">Reference proteome</keyword>
<dbReference type="InterPro" id="IPR050855">
    <property type="entry name" value="NDM-1-like"/>
</dbReference>
<dbReference type="PATRIC" id="fig|1300222.3.peg.2707"/>
<dbReference type="EMBL" id="APBN01000004">
    <property type="protein sequence ID" value="EMT52565.1"/>
    <property type="molecule type" value="Genomic_DNA"/>
</dbReference>